<gene>
    <name evidence="1" type="ORF">FMOSSE_LOCUS13658</name>
</gene>
<dbReference type="Proteomes" id="UP000789375">
    <property type="component" value="Unassembled WGS sequence"/>
</dbReference>
<feature type="non-terminal residue" evidence="1">
    <location>
        <position position="121"/>
    </location>
</feature>
<keyword evidence="2" id="KW-1185">Reference proteome</keyword>
<comment type="caution">
    <text evidence="1">The sequence shown here is derived from an EMBL/GenBank/DDBJ whole genome shotgun (WGS) entry which is preliminary data.</text>
</comment>
<dbReference type="AlphaFoldDB" id="A0A9N9N1G2"/>
<reference evidence="1" key="1">
    <citation type="submission" date="2021-06" db="EMBL/GenBank/DDBJ databases">
        <authorList>
            <person name="Kallberg Y."/>
            <person name="Tangrot J."/>
            <person name="Rosling A."/>
        </authorList>
    </citation>
    <scope>NUCLEOTIDE SEQUENCE</scope>
    <source>
        <strain evidence="1">87-6 pot B 2015</strain>
    </source>
</reference>
<evidence type="ECO:0000313" key="1">
    <source>
        <dbReference type="EMBL" id="CAG8697553.1"/>
    </source>
</evidence>
<name>A0A9N9N1G2_FUNMO</name>
<accession>A0A9N9N1G2</accession>
<organism evidence="1 2">
    <name type="scientific">Funneliformis mosseae</name>
    <name type="common">Endomycorrhizal fungus</name>
    <name type="synonym">Glomus mosseae</name>
    <dbReference type="NCBI Taxonomy" id="27381"/>
    <lineage>
        <taxon>Eukaryota</taxon>
        <taxon>Fungi</taxon>
        <taxon>Fungi incertae sedis</taxon>
        <taxon>Mucoromycota</taxon>
        <taxon>Glomeromycotina</taxon>
        <taxon>Glomeromycetes</taxon>
        <taxon>Glomerales</taxon>
        <taxon>Glomeraceae</taxon>
        <taxon>Funneliformis</taxon>
    </lineage>
</organism>
<sequence length="121" mass="13711">YKPKMKNTIFSPRNYENVMPIAGSVKGKGLPTAPGEIFISHNDQTIASNSTRNHQNYNYEHVVTFKDKALPSVPREISISNNDQKIEKIHQNYDYEQVITIKESPSIPSEISISKYDQGIS</sequence>
<proteinExistence type="predicted"/>
<evidence type="ECO:0000313" key="2">
    <source>
        <dbReference type="Proteomes" id="UP000789375"/>
    </source>
</evidence>
<protein>
    <submittedName>
        <fullName evidence="1">10213_t:CDS:1</fullName>
    </submittedName>
</protein>
<dbReference type="EMBL" id="CAJVPP010008525">
    <property type="protein sequence ID" value="CAG8697553.1"/>
    <property type="molecule type" value="Genomic_DNA"/>
</dbReference>